<dbReference type="RefSeq" id="WP_342823796.1">
    <property type="nucleotide sequence ID" value="NZ_CP046146.1"/>
</dbReference>
<keyword evidence="4" id="KW-1185">Reference proteome</keyword>
<reference evidence="4 5" key="1">
    <citation type="submission" date="2019-11" db="EMBL/GenBank/DDBJ databases">
        <authorList>
            <person name="Cho J.-C."/>
        </authorList>
    </citation>
    <scope>NUCLEOTIDE SEQUENCE [LARGE SCALE GENOMIC DNA]</scope>
    <source>
        <strain evidence="3 4">JH1073</strain>
        <strain evidence="2 5">JH702</strain>
    </source>
</reference>
<organism evidence="3 4">
    <name type="scientific">Candidatus Lucifugimonas marina</name>
    <dbReference type="NCBI Taxonomy" id="3038979"/>
    <lineage>
        <taxon>Bacteria</taxon>
        <taxon>Bacillati</taxon>
        <taxon>Chloroflexota</taxon>
        <taxon>Dehalococcoidia</taxon>
        <taxon>SAR202 cluster</taxon>
        <taxon>Candidatus Lucifugimonadales</taxon>
        <taxon>Candidatus Lucifugimonadaceae</taxon>
        <taxon>Candidatus Lucifugimonas</taxon>
    </lineage>
</organism>
<protein>
    <submittedName>
        <fullName evidence="3">Uncharacterized protein</fullName>
    </submittedName>
</protein>
<evidence type="ECO:0000313" key="4">
    <source>
        <dbReference type="Proteomes" id="UP001219901"/>
    </source>
</evidence>
<dbReference type="Proteomes" id="UP001321249">
    <property type="component" value="Unassembled WGS sequence"/>
</dbReference>
<gene>
    <name evidence="2" type="ORF">GKO46_00150</name>
    <name evidence="3" type="ORF">GKO48_09070</name>
</gene>
<reference evidence="3" key="2">
    <citation type="journal article" date="2023" name="Nat. Commun.">
        <title>Cultivation of marine bacteria of the SAR202 clade.</title>
        <authorList>
            <person name="Lim Y."/>
            <person name="Seo J.H."/>
            <person name="Giovannoni S.J."/>
            <person name="Kang I."/>
            <person name="Cho J.C."/>
        </authorList>
    </citation>
    <scope>NUCLEOTIDE SEQUENCE</scope>
    <source>
        <strain evidence="3">JH1073</strain>
    </source>
</reference>
<dbReference type="EMBL" id="CP046147">
    <property type="protein sequence ID" value="WFG39762.1"/>
    <property type="molecule type" value="Genomic_DNA"/>
</dbReference>
<evidence type="ECO:0000313" key="2">
    <source>
        <dbReference type="EMBL" id="MDG0865484.1"/>
    </source>
</evidence>
<reference evidence="4" key="3">
    <citation type="submission" date="2023-06" db="EMBL/GenBank/DDBJ databases">
        <title>Pangenomics reveal diversification of enzyme families and niche specialization in globally abundant SAR202 bacteria.</title>
        <authorList>
            <person name="Saw J.H.W."/>
        </authorList>
    </citation>
    <scope>NUCLEOTIDE SEQUENCE [LARGE SCALE GENOMIC DNA]</scope>
    <source>
        <strain evidence="4">JH1073</strain>
    </source>
</reference>
<evidence type="ECO:0000313" key="5">
    <source>
        <dbReference type="Proteomes" id="UP001321249"/>
    </source>
</evidence>
<dbReference type="Proteomes" id="UP001219901">
    <property type="component" value="Chromosome"/>
</dbReference>
<sequence length="232" mass="25645">MGQHWVGVRNSVKDGTLRKTDPGVEEVVERWIELMRFLSLQLGKNLGAEVRQALTKSERGDPPMRVNNAKSHLEDNSTLSGSFRIPDAIADVKIDANLQSRIVEASISVDSPKEGRPRTRVNWLVRQLSKSPDAVRIDASFGRRRETTSNTLAALREDPSLGLLADNRVDPTRFTIALTTDMGVKKGNGQGSFVESIQTTLEVFYQEVVEVLKAWTPAAPKLPVPETSVSNQ</sequence>
<name>A0AAJ5ZE29_9CHLR</name>
<dbReference type="AlphaFoldDB" id="A0AAJ5ZE29"/>
<dbReference type="EMBL" id="WMBE01000001">
    <property type="protein sequence ID" value="MDG0865484.1"/>
    <property type="molecule type" value="Genomic_DNA"/>
</dbReference>
<feature type="region of interest" description="Disordered" evidence="1">
    <location>
        <begin position="56"/>
        <end position="77"/>
    </location>
</feature>
<evidence type="ECO:0000313" key="3">
    <source>
        <dbReference type="EMBL" id="WFG39762.1"/>
    </source>
</evidence>
<accession>A0AAJ5ZE29</accession>
<evidence type="ECO:0000256" key="1">
    <source>
        <dbReference type="SAM" id="MobiDB-lite"/>
    </source>
</evidence>
<proteinExistence type="predicted"/>